<evidence type="ECO:0000313" key="3">
    <source>
        <dbReference type="Proteomes" id="UP000317171"/>
    </source>
</evidence>
<reference evidence="2 3" key="1">
    <citation type="submission" date="2019-02" db="EMBL/GenBank/DDBJ databases">
        <title>Deep-cultivation of Planctomycetes and their phenomic and genomic characterization uncovers novel biology.</title>
        <authorList>
            <person name="Wiegand S."/>
            <person name="Jogler M."/>
            <person name="Boedeker C."/>
            <person name="Pinto D."/>
            <person name="Vollmers J."/>
            <person name="Rivas-Marin E."/>
            <person name="Kohn T."/>
            <person name="Peeters S.H."/>
            <person name="Heuer A."/>
            <person name="Rast P."/>
            <person name="Oberbeckmann S."/>
            <person name="Bunk B."/>
            <person name="Jeske O."/>
            <person name="Meyerdierks A."/>
            <person name="Storesund J.E."/>
            <person name="Kallscheuer N."/>
            <person name="Luecker S."/>
            <person name="Lage O.M."/>
            <person name="Pohl T."/>
            <person name="Merkel B.J."/>
            <person name="Hornburger P."/>
            <person name="Mueller R.-W."/>
            <person name="Bruemmer F."/>
            <person name="Labrenz M."/>
            <person name="Spormann A.M."/>
            <person name="Op den Camp H."/>
            <person name="Overmann J."/>
            <person name="Amann R."/>
            <person name="Jetten M.S.M."/>
            <person name="Mascher T."/>
            <person name="Medema M.H."/>
            <person name="Devos D.P."/>
            <person name="Kaster A.-K."/>
            <person name="Ovreas L."/>
            <person name="Rohde M."/>
            <person name="Galperin M.Y."/>
            <person name="Jogler C."/>
        </authorList>
    </citation>
    <scope>NUCLEOTIDE SEQUENCE [LARGE SCALE GENOMIC DNA]</scope>
    <source>
        <strain evidence="2 3">Pan241w</strain>
    </source>
</reference>
<protein>
    <recommendedName>
        <fullName evidence="4">NnrU protein</fullName>
    </recommendedName>
</protein>
<organism evidence="2 3">
    <name type="scientific">Gimesia alba</name>
    <dbReference type="NCBI Taxonomy" id="2527973"/>
    <lineage>
        <taxon>Bacteria</taxon>
        <taxon>Pseudomonadati</taxon>
        <taxon>Planctomycetota</taxon>
        <taxon>Planctomycetia</taxon>
        <taxon>Planctomycetales</taxon>
        <taxon>Planctomycetaceae</taxon>
        <taxon>Gimesia</taxon>
    </lineage>
</organism>
<feature type="transmembrane region" description="Helical" evidence="1">
    <location>
        <begin position="48"/>
        <end position="70"/>
    </location>
</feature>
<dbReference type="Proteomes" id="UP000317171">
    <property type="component" value="Chromosome"/>
</dbReference>
<evidence type="ECO:0000256" key="1">
    <source>
        <dbReference type="SAM" id="Phobius"/>
    </source>
</evidence>
<gene>
    <name evidence="2" type="ORF">Pan241w_16080</name>
</gene>
<sequence length="73" mass="8357">MFIWLMLMVIGIHILISTAIDRNPLMNGPTASILIILYGRKFVRNMHYGLGLFLILLSFFPLIVVLLFGFPHI</sequence>
<keyword evidence="1" id="KW-0472">Membrane</keyword>
<proteinExistence type="predicted"/>
<keyword evidence="1" id="KW-0812">Transmembrane</keyword>
<keyword evidence="1" id="KW-1133">Transmembrane helix</keyword>
<accession>A0A517RCE8</accession>
<keyword evidence="3" id="KW-1185">Reference proteome</keyword>
<dbReference type="KEGG" id="gaz:Pan241w_16080"/>
<evidence type="ECO:0008006" key="4">
    <source>
        <dbReference type="Google" id="ProtNLM"/>
    </source>
</evidence>
<evidence type="ECO:0000313" key="2">
    <source>
        <dbReference type="EMBL" id="QDT41545.1"/>
    </source>
</evidence>
<name>A0A517RCE8_9PLAN</name>
<dbReference type="EMBL" id="CP036269">
    <property type="protein sequence ID" value="QDT41545.1"/>
    <property type="molecule type" value="Genomic_DNA"/>
</dbReference>
<dbReference type="AlphaFoldDB" id="A0A517RCE8"/>